<organism evidence="2 3">
    <name type="scientific">Bowmanella pacifica</name>
    <dbReference type="NCBI Taxonomy" id="502051"/>
    <lineage>
        <taxon>Bacteria</taxon>
        <taxon>Pseudomonadati</taxon>
        <taxon>Pseudomonadota</taxon>
        <taxon>Gammaproteobacteria</taxon>
        <taxon>Alteromonadales</taxon>
        <taxon>Alteromonadaceae</taxon>
        <taxon>Bowmanella</taxon>
    </lineage>
</organism>
<dbReference type="Proteomes" id="UP000606935">
    <property type="component" value="Unassembled WGS sequence"/>
</dbReference>
<gene>
    <name evidence="2" type="ORF">GCM10010982_26940</name>
</gene>
<dbReference type="Pfam" id="PF05137">
    <property type="entry name" value="PilN"/>
    <property type="match status" value="1"/>
</dbReference>
<proteinExistence type="predicted"/>
<keyword evidence="1" id="KW-0472">Membrane</keyword>
<sequence>MKFSVNLYSEEMRPRYVLLTLPFMLLVWALVVILLLLGWGYAERQLAYWQVVEQQAGQRLQHQRTQIASQQQLLAREPSEELARRVVGLQEQVDTLKQIQNLLQQKDSGAPGYATFMLELAKYHEDGIWLNQIQVRGTQMYLQGGVQQSEALPAWLDRLSQSPYFQGKEFSNVTLTRDTQDNLQFVLSSAFPGQQKVADE</sequence>
<keyword evidence="1" id="KW-0812">Transmembrane</keyword>
<name>A0A917Z2R8_9ALTE</name>
<dbReference type="AlphaFoldDB" id="A0A917Z2R8"/>
<protein>
    <recommendedName>
        <fullName evidence="4">Fimbrial assembly protein (PilN)</fullName>
    </recommendedName>
</protein>
<feature type="transmembrane region" description="Helical" evidence="1">
    <location>
        <begin position="16"/>
        <end position="39"/>
    </location>
</feature>
<dbReference type="RefSeq" id="WP_188696107.1">
    <property type="nucleotide sequence ID" value="NZ_BMLS01000004.1"/>
</dbReference>
<keyword evidence="1" id="KW-1133">Transmembrane helix</keyword>
<reference evidence="2" key="2">
    <citation type="submission" date="2020-09" db="EMBL/GenBank/DDBJ databases">
        <authorList>
            <person name="Sun Q."/>
            <person name="Zhou Y."/>
        </authorList>
    </citation>
    <scope>NUCLEOTIDE SEQUENCE</scope>
    <source>
        <strain evidence="2">CGMCC 1.7086</strain>
    </source>
</reference>
<reference evidence="2" key="1">
    <citation type="journal article" date="2014" name="Int. J. Syst. Evol. Microbiol.">
        <title>Complete genome sequence of Corynebacterium casei LMG S-19264T (=DSM 44701T), isolated from a smear-ripened cheese.</title>
        <authorList>
            <consortium name="US DOE Joint Genome Institute (JGI-PGF)"/>
            <person name="Walter F."/>
            <person name="Albersmeier A."/>
            <person name="Kalinowski J."/>
            <person name="Ruckert C."/>
        </authorList>
    </citation>
    <scope>NUCLEOTIDE SEQUENCE</scope>
    <source>
        <strain evidence="2">CGMCC 1.7086</strain>
    </source>
</reference>
<dbReference type="InterPro" id="IPR007813">
    <property type="entry name" value="PilN"/>
</dbReference>
<evidence type="ECO:0000313" key="2">
    <source>
        <dbReference type="EMBL" id="GGO71349.1"/>
    </source>
</evidence>
<keyword evidence="3" id="KW-1185">Reference proteome</keyword>
<accession>A0A917Z2R8</accession>
<evidence type="ECO:0000256" key="1">
    <source>
        <dbReference type="SAM" id="Phobius"/>
    </source>
</evidence>
<comment type="caution">
    <text evidence="2">The sequence shown here is derived from an EMBL/GenBank/DDBJ whole genome shotgun (WGS) entry which is preliminary data.</text>
</comment>
<evidence type="ECO:0008006" key="4">
    <source>
        <dbReference type="Google" id="ProtNLM"/>
    </source>
</evidence>
<evidence type="ECO:0000313" key="3">
    <source>
        <dbReference type="Proteomes" id="UP000606935"/>
    </source>
</evidence>
<dbReference type="EMBL" id="BMLS01000004">
    <property type="protein sequence ID" value="GGO71349.1"/>
    <property type="molecule type" value="Genomic_DNA"/>
</dbReference>